<sequence>MTPKVTITLEEPLAGAAAEEFGRRIYFATGDILDFRFVTRDDLVTAVDLTLAPTGHPETVTRKVKAILDNDVLAQLIRPPKVIWSSPTAVEISDGTFARLRERGEVFPAGEGQVSLGPAMLHLMDALDDVVRGIVIDELGGIEYRYPTLISARTMHRCGYLTSFPQYLMFAARLHSDLDVYQRFVDDTRAAGQLVPNVLDRCSDVDYCLPPTMCYHTFAQYADRELPPGLRTVTAKGKSFRHEQKYHRGLERLWDFTIRETVFFGSREQVLTRRRWFLDRILRLLEQLQLSGRCEVANDPFFGNTDVAVSSSSQRLLELKYEIRLEVGGGRDIAVGSFNFHERAFGTAFAITLPDGETPFTACTGFGLERLAYAVACQYGVEPDAWPDHVRAVLGPNG</sequence>
<reference evidence="2 3" key="1">
    <citation type="submission" date="2019-12" db="EMBL/GenBank/DDBJ databases">
        <title>Whole genome sequencing of endophytic Actinobacterium Micromonospora sp. MPMI6T.</title>
        <authorList>
            <person name="Evv R."/>
            <person name="Podile A.R."/>
        </authorList>
    </citation>
    <scope>NUCLEOTIDE SEQUENCE [LARGE SCALE GENOMIC DNA]</scope>
    <source>
        <strain evidence="2 3">MPMI6</strain>
    </source>
</reference>
<dbReference type="RefSeq" id="WP_208810510.1">
    <property type="nucleotide sequence ID" value="NZ_WVUH01000001.1"/>
</dbReference>
<name>A0ABS3VIR6_MICEH</name>
<dbReference type="Gene3D" id="3.30.930.10">
    <property type="entry name" value="Bira Bifunctional Protein, Domain 2"/>
    <property type="match status" value="1"/>
</dbReference>
<organism evidence="2 3">
    <name type="scientific">Micromonospora echinofusca</name>
    <dbReference type="NCBI Taxonomy" id="47858"/>
    <lineage>
        <taxon>Bacteria</taxon>
        <taxon>Bacillati</taxon>
        <taxon>Actinomycetota</taxon>
        <taxon>Actinomycetes</taxon>
        <taxon>Micromonosporales</taxon>
        <taxon>Micromonosporaceae</taxon>
        <taxon>Micromonospora</taxon>
    </lineage>
</organism>
<proteinExistence type="predicted"/>
<dbReference type="EMBL" id="WVUH01000001">
    <property type="protein sequence ID" value="MBO4204429.1"/>
    <property type="molecule type" value="Genomic_DNA"/>
</dbReference>
<accession>A0ABS3VIR6</accession>
<dbReference type="InterPro" id="IPR045864">
    <property type="entry name" value="aa-tRNA-synth_II/BPL/LPL"/>
</dbReference>
<comment type="caution">
    <text evidence="2">The sequence shown here is derived from an EMBL/GenBank/DDBJ whole genome shotgun (WGS) entry which is preliminary data.</text>
</comment>
<evidence type="ECO:0000313" key="2">
    <source>
        <dbReference type="EMBL" id="MBO4204429.1"/>
    </source>
</evidence>
<gene>
    <name evidence="2" type="ORF">GSF22_00140</name>
</gene>
<evidence type="ECO:0000313" key="3">
    <source>
        <dbReference type="Proteomes" id="UP000823521"/>
    </source>
</evidence>
<protein>
    <recommendedName>
        <fullName evidence="1">Aminoacyl-transfer RNA synthetases class-II family profile domain-containing protein</fullName>
    </recommendedName>
</protein>
<dbReference type="PROSITE" id="PS50862">
    <property type="entry name" value="AA_TRNA_LIGASE_II"/>
    <property type="match status" value="1"/>
</dbReference>
<dbReference type="InterPro" id="IPR006195">
    <property type="entry name" value="aa-tRNA-synth_II"/>
</dbReference>
<keyword evidence="3" id="KW-1185">Reference proteome</keyword>
<evidence type="ECO:0000259" key="1">
    <source>
        <dbReference type="PROSITE" id="PS50862"/>
    </source>
</evidence>
<dbReference type="Proteomes" id="UP000823521">
    <property type="component" value="Unassembled WGS sequence"/>
</dbReference>
<dbReference type="SUPFAM" id="SSF55681">
    <property type="entry name" value="Class II aaRS and biotin synthetases"/>
    <property type="match status" value="1"/>
</dbReference>
<feature type="domain" description="Aminoacyl-transfer RNA synthetases class-II family profile" evidence="1">
    <location>
        <begin position="102"/>
        <end position="396"/>
    </location>
</feature>